<dbReference type="AlphaFoldDB" id="A0A3S2X557"/>
<evidence type="ECO:0000313" key="2">
    <source>
        <dbReference type="Proteomes" id="UP000288024"/>
    </source>
</evidence>
<dbReference type="Pfam" id="PF10764">
    <property type="entry name" value="Gin"/>
    <property type="match status" value="1"/>
</dbReference>
<gene>
    <name evidence="1" type="ORF">EM808_26660</name>
</gene>
<comment type="caution">
    <text evidence="1">The sequence shown here is derived from an EMBL/GenBank/DDBJ whole genome shotgun (WGS) entry which is preliminary data.</text>
</comment>
<proteinExistence type="predicted"/>
<dbReference type="Proteomes" id="UP000288024">
    <property type="component" value="Unassembled WGS sequence"/>
</dbReference>
<dbReference type="GO" id="GO:0016874">
    <property type="term" value="F:ligase activity"/>
    <property type="evidence" value="ECO:0007669"/>
    <property type="project" value="UniProtKB-KW"/>
</dbReference>
<reference evidence="1 2" key="1">
    <citation type="submission" date="2019-01" db="EMBL/GenBank/DDBJ databases">
        <title>Bacillus sp. M5HDSG1-1, whole genome shotgun sequence.</title>
        <authorList>
            <person name="Tuo L."/>
        </authorList>
    </citation>
    <scope>NUCLEOTIDE SEQUENCE [LARGE SCALE GENOMIC DNA]</scope>
    <source>
        <strain evidence="1 2">M5HDSG1-1</strain>
    </source>
</reference>
<evidence type="ECO:0000313" key="1">
    <source>
        <dbReference type="EMBL" id="RVT56795.1"/>
    </source>
</evidence>
<protein>
    <submittedName>
        <fullName evidence="1">Carnitine--CoA ligase</fullName>
    </submittedName>
</protein>
<keyword evidence="1" id="KW-0436">Ligase</keyword>
<organism evidence="1 2">
    <name type="scientific">Niallia taxi</name>
    <dbReference type="NCBI Taxonomy" id="2499688"/>
    <lineage>
        <taxon>Bacteria</taxon>
        <taxon>Bacillati</taxon>
        <taxon>Bacillota</taxon>
        <taxon>Bacilli</taxon>
        <taxon>Bacillales</taxon>
        <taxon>Bacillaceae</taxon>
        <taxon>Niallia</taxon>
    </lineage>
</organism>
<sequence>MILGRWNSLSIESQKLVQSYVEKCLFCEQKKMTGIHLYQSLICTDCEHEMLNTKTNDIKYKFYVQKLKNAHYAQQRRQA</sequence>
<name>A0A3S2X557_9BACI</name>
<keyword evidence="2" id="KW-1185">Reference proteome</keyword>
<dbReference type="EMBL" id="RZTZ01000022">
    <property type="protein sequence ID" value="RVT56795.1"/>
    <property type="molecule type" value="Genomic_DNA"/>
</dbReference>
<dbReference type="InterPro" id="IPR019700">
    <property type="entry name" value="Sigma-G_inhibitor_Gin"/>
</dbReference>
<dbReference type="RefSeq" id="WP_127742585.1">
    <property type="nucleotide sequence ID" value="NZ_CAJCKN010000034.1"/>
</dbReference>
<accession>A0A3S2X557</accession>